<dbReference type="GO" id="GO:0004222">
    <property type="term" value="F:metalloendopeptidase activity"/>
    <property type="evidence" value="ECO:0007669"/>
    <property type="project" value="TreeGrafter"/>
</dbReference>
<keyword evidence="1" id="KW-0732">Signal</keyword>
<dbReference type="Gene3D" id="2.70.70.10">
    <property type="entry name" value="Glucose Permease (Domain IIA)"/>
    <property type="match status" value="1"/>
</dbReference>
<dbReference type="AlphaFoldDB" id="A0A7W3SYN9"/>
<keyword evidence="5" id="KW-1185">Reference proteome</keyword>
<gene>
    <name evidence="4" type="ORF">FHR92_005180</name>
</gene>
<dbReference type="CDD" id="cd12797">
    <property type="entry name" value="M23_peptidase"/>
    <property type="match status" value="1"/>
</dbReference>
<sequence>MNVKSNVKKRREERIRQLTAADAARAALPRWSNGNGIDSKWMSVTPATEHDEATESDPEFLWKRGQGRWTDISSYGSRDIEDGGRKRKHSSFWSMMFIRLVISAALFVGIWGINQYEPAWAFPVRIFVADALTKEMDFAAAEVWYERTFGGPPSFIPIFKHNEDKSLKVGSSNGFSTPMEGTLAGSFALSLKGVEIIPDQEGGNSVQVKSTETGRVVSVSRDALTGMTVVIQHAGGYESLYGHLDEPFVEKGDWVESGDVIGLLPSKSSPPYATLYFALKINDRYIDPAELISFD</sequence>
<dbReference type="PANTHER" id="PTHR21666">
    <property type="entry name" value="PEPTIDASE-RELATED"/>
    <property type="match status" value="1"/>
</dbReference>
<accession>A0A7W3SYN9</accession>
<dbReference type="InterPro" id="IPR011055">
    <property type="entry name" value="Dup_hybrid_motif"/>
</dbReference>
<comment type="caution">
    <text evidence="4">The sequence shown here is derived from an EMBL/GenBank/DDBJ whole genome shotgun (WGS) entry which is preliminary data.</text>
</comment>
<organism evidence="4 5">
    <name type="scientific">Fontibacillus solani</name>
    <dbReference type="NCBI Taxonomy" id="1572857"/>
    <lineage>
        <taxon>Bacteria</taxon>
        <taxon>Bacillati</taxon>
        <taxon>Bacillota</taxon>
        <taxon>Bacilli</taxon>
        <taxon>Bacillales</taxon>
        <taxon>Paenibacillaceae</taxon>
        <taxon>Fontibacillus</taxon>
    </lineage>
</organism>
<keyword evidence="2" id="KW-1133">Transmembrane helix</keyword>
<feature type="transmembrane region" description="Helical" evidence="2">
    <location>
        <begin position="92"/>
        <end position="113"/>
    </location>
</feature>
<dbReference type="SUPFAM" id="SSF51261">
    <property type="entry name" value="Duplicated hybrid motif"/>
    <property type="match status" value="1"/>
</dbReference>
<name>A0A7W3SYN9_9BACL</name>
<keyword evidence="2" id="KW-0472">Membrane</keyword>
<evidence type="ECO:0000313" key="4">
    <source>
        <dbReference type="EMBL" id="MBA9088662.1"/>
    </source>
</evidence>
<dbReference type="RefSeq" id="WP_182540404.1">
    <property type="nucleotide sequence ID" value="NZ_JACJIP010000061.1"/>
</dbReference>
<evidence type="ECO:0000313" key="5">
    <source>
        <dbReference type="Proteomes" id="UP000567067"/>
    </source>
</evidence>
<evidence type="ECO:0000259" key="3">
    <source>
        <dbReference type="Pfam" id="PF01551"/>
    </source>
</evidence>
<reference evidence="4 5" key="1">
    <citation type="submission" date="2020-08" db="EMBL/GenBank/DDBJ databases">
        <title>Genomic Encyclopedia of Type Strains, Phase III (KMG-III): the genomes of soil and plant-associated and newly described type strains.</title>
        <authorList>
            <person name="Whitman W."/>
        </authorList>
    </citation>
    <scope>NUCLEOTIDE SEQUENCE [LARGE SCALE GENOMIC DNA]</scope>
    <source>
        <strain evidence="4 5">CECT 8693</strain>
    </source>
</reference>
<dbReference type="EMBL" id="JACJIP010000061">
    <property type="protein sequence ID" value="MBA9088662.1"/>
    <property type="molecule type" value="Genomic_DNA"/>
</dbReference>
<proteinExistence type="predicted"/>
<evidence type="ECO:0000256" key="1">
    <source>
        <dbReference type="ARBA" id="ARBA00022729"/>
    </source>
</evidence>
<protein>
    <submittedName>
        <fullName evidence="4">Stage IV sporulation protein FA</fullName>
    </submittedName>
</protein>
<keyword evidence="2" id="KW-0812">Transmembrane</keyword>
<feature type="domain" description="M23ase beta-sheet core" evidence="3">
    <location>
        <begin position="206"/>
        <end position="288"/>
    </location>
</feature>
<dbReference type="InterPro" id="IPR016047">
    <property type="entry name" value="M23ase_b-sheet_dom"/>
</dbReference>
<dbReference type="InterPro" id="IPR050570">
    <property type="entry name" value="Cell_wall_metabolism_enzyme"/>
</dbReference>
<dbReference type="Proteomes" id="UP000567067">
    <property type="component" value="Unassembled WGS sequence"/>
</dbReference>
<evidence type="ECO:0000256" key="2">
    <source>
        <dbReference type="SAM" id="Phobius"/>
    </source>
</evidence>
<dbReference type="Pfam" id="PF01551">
    <property type="entry name" value="Peptidase_M23"/>
    <property type="match status" value="1"/>
</dbReference>
<dbReference type="PANTHER" id="PTHR21666:SF289">
    <property type="entry name" value="L-ALA--D-GLU ENDOPEPTIDASE"/>
    <property type="match status" value="1"/>
</dbReference>